<dbReference type="PANTHER" id="PTHR16317">
    <property type="entry name" value="INTEGRIN ALPHA REPEAT DOMAIN-CONTAINING"/>
    <property type="match status" value="1"/>
</dbReference>
<feature type="region of interest" description="Disordered" evidence="1">
    <location>
        <begin position="143"/>
        <end position="175"/>
    </location>
</feature>
<accession>A0A433Q2G1</accession>
<feature type="compositionally biased region" description="Basic and acidic residues" evidence="1">
    <location>
        <begin position="420"/>
        <end position="431"/>
    </location>
</feature>
<feature type="compositionally biased region" description="Polar residues" evidence="1">
    <location>
        <begin position="432"/>
        <end position="442"/>
    </location>
</feature>
<feature type="region of interest" description="Disordered" evidence="1">
    <location>
        <begin position="418"/>
        <end position="486"/>
    </location>
</feature>
<feature type="non-terminal residue" evidence="2">
    <location>
        <position position="1"/>
    </location>
</feature>
<dbReference type="PANTHER" id="PTHR16317:SF1">
    <property type="entry name" value="KICSTOR COMPLEX PROTEIN ITFG2"/>
    <property type="match status" value="1"/>
</dbReference>
<feature type="compositionally biased region" description="Basic and acidic residues" evidence="1">
    <location>
        <begin position="154"/>
        <end position="166"/>
    </location>
</feature>
<dbReference type="EMBL" id="RBNJ01017728">
    <property type="protein sequence ID" value="RUS23995.1"/>
    <property type="molecule type" value="Genomic_DNA"/>
</dbReference>
<evidence type="ECO:0000256" key="1">
    <source>
        <dbReference type="SAM" id="MobiDB-lite"/>
    </source>
</evidence>
<name>A0A433Q2G1_9FUNG</name>
<dbReference type="AlphaFoldDB" id="A0A433Q2G1"/>
<gene>
    <name evidence="2" type="ORF">BC938DRAFT_474293</name>
</gene>
<keyword evidence="3" id="KW-1185">Reference proteome</keyword>
<protein>
    <submittedName>
        <fullName evidence="2">Uncharacterized protein</fullName>
    </submittedName>
</protein>
<dbReference type="Proteomes" id="UP000274822">
    <property type="component" value="Unassembled WGS sequence"/>
</dbReference>
<organism evidence="2 3">
    <name type="scientific">Jimgerdemannia flammicorona</name>
    <dbReference type="NCBI Taxonomy" id="994334"/>
    <lineage>
        <taxon>Eukaryota</taxon>
        <taxon>Fungi</taxon>
        <taxon>Fungi incertae sedis</taxon>
        <taxon>Mucoromycota</taxon>
        <taxon>Mucoromycotina</taxon>
        <taxon>Endogonomycetes</taxon>
        <taxon>Endogonales</taxon>
        <taxon>Endogonaceae</taxon>
        <taxon>Jimgerdemannia</taxon>
    </lineage>
</organism>
<evidence type="ECO:0000313" key="2">
    <source>
        <dbReference type="EMBL" id="RUS23995.1"/>
    </source>
</evidence>
<dbReference type="Pfam" id="PF15907">
    <property type="entry name" value="Itfg2"/>
    <property type="match status" value="1"/>
</dbReference>
<dbReference type="InterPro" id="IPR031793">
    <property type="entry name" value="KICSTOR_ITFG2"/>
</dbReference>
<feature type="non-terminal residue" evidence="2">
    <location>
        <position position="621"/>
    </location>
</feature>
<proteinExistence type="predicted"/>
<reference evidence="2 3" key="1">
    <citation type="journal article" date="2018" name="New Phytol.">
        <title>Phylogenomics of Endogonaceae and evolution of mycorrhizas within Mucoromycota.</title>
        <authorList>
            <person name="Chang Y."/>
            <person name="Desiro A."/>
            <person name="Na H."/>
            <person name="Sandor L."/>
            <person name="Lipzen A."/>
            <person name="Clum A."/>
            <person name="Barry K."/>
            <person name="Grigoriev I.V."/>
            <person name="Martin F.M."/>
            <person name="Stajich J.E."/>
            <person name="Smith M.E."/>
            <person name="Bonito G."/>
            <person name="Spatafora J.W."/>
        </authorList>
    </citation>
    <scope>NUCLEOTIDE SEQUENCE [LARGE SCALE GENOMIC DNA]</scope>
    <source>
        <strain evidence="2 3">AD002</strain>
    </source>
</reference>
<evidence type="ECO:0000313" key="3">
    <source>
        <dbReference type="Proteomes" id="UP000274822"/>
    </source>
</evidence>
<dbReference type="GO" id="GO:0032006">
    <property type="term" value="P:regulation of TOR signaling"/>
    <property type="evidence" value="ECO:0007669"/>
    <property type="project" value="TreeGrafter"/>
</dbReference>
<comment type="caution">
    <text evidence="2">The sequence shown here is derived from an EMBL/GenBank/DDBJ whole genome shotgun (WGS) entry which is preliminary data.</text>
</comment>
<sequence>KFTLYDLVTHNSTHYELQVTQKLFGLCTFNTYTPPAYPGFANYPGSSASSVTGAAASPISGTASSVPSVPSVLSRRESLRDDEVIFGASGSDAEIGELALLEREEEDDWEDEAGGYDMFVACAWNGMTYLIDWSVAAEEMATGEGGGEEVVGGKMREEEQAGRESEGESEDEWEDVEVERIVEAARKADADGGGEEKWRDGEGGQGVEREKKRFHVAKFAFEERVCAFAAGLYAVDQGQNVPCLFYVDFDDQIWVYHDVRISPSPVVGFLDVMGADVGEALERVITLEKTVGRNTEEKSSASLEELQKAELDLGDEWRGIVEKDFDFDVGRKKVEGTTGVESEAEIEITGSVAVELELPDLVHRCLYDFAGLKEELEADIEMLENVISPLPEPVSPTSPLTPTQTLLFGSINTILAAKPARPDRNDDHSDTESLPTPTQSTIAAGLRSRESPYNEVAFESPEHMSETELEQVQQAEGPVNDGEGIEHKEDTAGSLVQEDEDKMMPLVMPLPMVSEASASLVSMEGRPVREEEVMDDESVTLPLSTGLVSEGAISPALISPALISPGLISPELTSPVQTSPLVHEILLGIIESGDEARDVGEGEKVEVIETVEVEETVAAEI</sequence>